<dbReference type="Proteomes" id="UP000825890">
    <property type="component" value="Unassembled WGS sequence"/>
</dbReference>
<dbReference type="PROSITE" id="PS50127">
    <property type="entry name" value="UBC_2"/>
    <property type="match status" value="1"/>
</dbReference>
<evidence type="ECO:0000256" key="3">
    <source>
        <dbReference type="SAM" id="MobiDB-lite"/>
    </source>
</evidence>
<organism evidence="5 6">
    <name type="scientific">Cercospora kikuchii</name>
    <dbReference type="NCBI Taxonomy" id="84275"/>
    <lineage>
        <taxon>Eukaryota</taxon>
        <taxon>Fungi</taxon>
        <taxon>Dikarya</taxon>
        <taxon>Ascomycota</taxon>
        <taxon>Pezizomycotina</taxon>
        <taxon>Dothideomycetes</taxon>
        <taxon>Dothideomycetidae</taxon>
        <taxon>Mycosphaerellales</taxon>
        <taxon>Mycosphaerellaceae</taxon>
        <taxon>Cercospora</taxon>
    </lineage>
</organism>
<dbReference type="GO" id="GO:0061631">
    <property type="term" value="F:ubiquitin conjugating enzyme activity"/>
    <property type="evidence" value="ECO:0007669"/>
    <property type="project" value="TreeGrafter"/>
</dbReference>
<feature type="compositionally biased region" description="Acidic residues" evidence="3">
    <location>
        <begin position="609"/>
        <end position="639"/>
    </location>
</feature>
<dbReference type="InterPro" id="IPR016135">
    <property type="entry name" value="UBQ-conjugating_enzyme/RWD"/>
</dbReference>
<name>A0A9P3CGV2_9PEZI</name>
<dbReference type="RefSeq" id="XP_044657474.1">
    <property type="nucleotide sequence ID" value="XM_044801539.1"/>
</dbReference>
<reference evidence="5 6" key="1">
    <citation type="submission" date="2021-01" db="EMBL/GenBank/DDBJ databases">
        <title>Cercospora kikuchii MAFF 305040 whole genome shotgun sequence.</title>
        <authorList>
            <person name="Kashiwa T."/>
            <person name="Suzuki T."/>
        </authorList>
    </citation>
    <scope>NUCLEOTIDE SEQUENCE [LARGE SCALE GENOMIC DNA]</scope>
    <source>
        <strain evidence="5 6">MAFF 305040</strain>
    </source>
</reference>
<dbReference type="SMART" id="SM00212">
    <property type="entry name" value="UBCc"/>
    <property type="match status" value="1"/>
</dbReference>
<feature type="compositionally biased region" description="Basic residues" evidence="3">
    <location>
        <begin position="702"/>
        <end position="713"/>
    </location>
</feature>
<sequence>MTLILHPDDIVASKADEKSLAVVERTHSDIDTHTPFPGKDEDEPIDRDSDISTSTFRKFMSVGAPPKDTVLVRWQNKPSLELLPVTKLKLVDRSLLIGDIVKRSVQDAQSGVVLNTFTKCTLQPMCDVTYQDSRTLKGLLPHENFDPSTSQYCVYPNGRPAPILDVPASELVEAETVTEDCLVIYRDWIGKVEAITNNIQVRLTDNCVVEIGDEAGEHPDGHYGSFCVGDIAKTKKGQLRTGKWVYGAYNANTPPVGTVVAVRTVAAEVAWAQRRIGSTQEQEPPFMLESEELESAEFSVYQRERRPHNSHTESQPTRSNSEIDVRLGLRVRFRDLTGARVKYNSSERPNTIPHLDRQAHLGYDLNVFDITKFETTVSVQWQDLTITLERSIDLFPDSSLDDEHAAWPGEIAHSLKLVPVPGMSFVEQPEQVGVVQSVDAADRMAKVRWLENSHIHYAKDPDEGMPPTVVSHTISPTNAEEQQISLYDIEAPAALNYRRGDIILISSPPYNTLHVRPTDKTWLGELIDTPLDGSLVVRLGAASQVQDVVLQREQCVVAVRSDGSHAVDAWNEDEMDEAYDVSDDEETDDDWGSDAESEEEELPIRWENENGEEMDEDEVENDEWESADEDNEDVPMEDAQEFHTPPTSHSASPVDTNEKSTNADDVTTQPTIEAPPSYAILEGNVPLDHRFRNEPTTSNSSHTKRTQKEHKILRNGSSLPAGVYIRSWESRLDLLRCLIIGSTDTPYANAPFVVDFYLSSEFPSEPPQVCFHSWPAISAIGTLGRVNPNLYEDGKICLSLLGTWEGTKGEGWSATRSTLLQVIVSLLGLVLVREPYYNEAGYEALVGDEASKRPSALYSERVFLRAKGFLITALTGVDTTPGLKGLEDIIRWTYLQPSGPKLLEATIADVKEVLERSNGSDEADGLTIMSKGACIPLRRVLDRLVAFDDKAKSPQ</sequence>
<proteinExistence type="predicted"/>
<evidence type="ECO:0000313" key="5">
    <source>
        <dbReference type="EMBL" id="GIZ42987.1"/>
    </source>
</evidence>
<evidence type="ECO:0000259" key="4">
    <source>
        <dbReference type="PROSITE" id="PS50127"/>
    </source>
</evidence>
<evidence type="ECO:0000256" key="1">
    <source>
        <dbReference type="ARBA" id="ARBA00022679"/>
    </source>
</evidence>
<gene>
    <name evidence="5" type="ORF">CKM354_000623300</name>
</gene>
<keyword evidence="1" id="KW-0808">Transferase</keyword>
<evidence type="ECO:0000256" key="2">
    <source>
        <dbReference type="ARBA" id="ARBA00022786"/>
    </source>
</evidence>
<dbReference type="PANTHER" id="PTHR46116">
    <property type="entry name" value="(E3-INDEPENDENT) E2 UBIQUITIN-CONJUGATING ENZYME"/>
    <property type="match status" value="1"/>
</dbReference>
<feature type="compositionally biased region" description="Acidic residues" evidence="3">
    <location>
        <begin position="570"/>
        <end position="601"/>
    </location>
</feature>
<dbReference type="InterPro" id="IPR057735">
    <property type="entry name" value="UBE2O-like_tSH3-B"/>
</dbReference>
<protein>
    <recommendedName>
        <fullName evidence="4">UBC core domain-containing protein</fullName>
    </recommendedName>
</protein>
<dbReference type="CDD" id="cd23837">
    <property type="entry name" value="UBCc_UBE2O"/>
    <property type="match status" value="1"/>
</dbReference>
<feature type="region of interest" description="Disordered" evidence="3">
    <location>
        <begin position="691"/>
        <end position="713"/>
    </location>
</feature>
<dbReference type="InterPro" id="IPR000608">
    <property type="entry name" value="UBC"/>
</dbReference>
<dbReference type="AlphaFoldDB" id="A0A9P3CGV2"/>
<dbReference type="InterPro" id="IPR057733">
    <property type="entry name" value="UBE2O-like_SH3-B"/>
</dbReference>
<dbReference type="EMBL" id="BOLY01000003">
    <property type="protein sequence ID" value="GIZ42987.1"/>
    <property type="molecule type" value="Genomic_DNA"/>
</dbReference>
<feature type="compositionally biased region" description="Polar residues" evidence="3">
    <location>
        <begin position="645"/>
        <end position="655"/>
    </location>
</feature>
<accession>A0A9P3CGV2</accession>
<keyword evidence="2" id="KW-0833">Ubl conjugation pathway</keyword>
<dbReference type="Gene3D" id="3.10.110.10">
    <property type="entry name" value="Ubiquitin Conjugating Enzyme"/>
    <property type="match status" value="1"/>
</dbReference>
<feature type="region of interest" description="Disordered" evidence="3">
    <location>
        <begin position="300"/>
        <end position="321"/>
    </location>
</feature>
<dbReference type="PANTHER" id="PTHR46116:SF15">
    <property type="entry name" value="(E3-INDEPENDENT) E2 UBIQUITIN-CONJUGATING ENZYME"/>
    <property type="match status" value="1"/>
</dbReference>
<feature type="domain" description="UBC core" evidence="4">
    <location>
        <begin position="701"/>
        <end position="871"/>
    </location>
</feature>
<dbReference type="Pfam" id="PF00179">
    <property type="entry name" value="UQ_con"/>
    <property type="match status" value="1"/>
</dbReference>
<dbReference type="SUPFAM" id="SSF54495">
    <property type="entry name" value="UBC-like"/>
    <property type="match status" value="1"/>
</dbReference>
<dbReference type="Pfam" id="PF23046">
    <property type="entry name" value="tSH3-B_UBE2O"/>
    <property type="match status" value="1"/>
</dbReference>
<comment type="caution">
    <text evidence="5">The sequence shown here is derived from an EMBL/GenBank/DDBJ whole genome shotgun (WGS) entry which is preliminary data.</text>
</comment>
<keyword evidence="6" id="KW-1185">Reference proteome</keyword>
<dbReference type="OrthoDB" id="47801at2759"/>
<feature type="region of interest" description="Disordered" evidence="3">
    <location>
        <begin position="567"/>
        <end position="671"/>
    </location>
</feature>
<feature type="region of interest" description="Disordered" evidence="3">
    <location>
        <begin position="26"/>
        <end position="48"/>
    </location>
</feature>
<evidence type="ECO:0000313" key="6">
    <source>
        <dbReference type="Proteomes" id="UP000825890"/>
    </source>
</evidence>
<dbReference type="GeneID" id="68291808"/>
<dbReference type="Pfam" id="PF23043">
    <property type="entry name" value="SH3-B_UBE2O"/>
    <property type="match status" value="1"/>
</dbReference>